<dbReference type="InterPro" id="IPR004960">
    <property type="entry name" value="LipA_acyltrans"/>
</dbReference>
<dbReference type="GO" id="GO:0009247">
    <property type="term" value="P:glycolipid biosynthetic process"/>
    <property type="evidence" value="ECO:0007669"/>
    <property type="project" value="UniProtKB-ARBA"/>
</dbReference>
<dbReference type="CDD" id="cd07984">
    <property type="entry name" value="LPLAT_LABLAT-like"/>
    <property type="match status" value="1"/>
</dbReference>
<evidence type="ECO:0000313" key="7">
    <source>
        <dbReference type="EMBL" id="EAR22936.1"/>
    </source>
</evidence>
<dbReference type="Proteomes" id="UP000003374">
    <property type="component" value="Unassembled WGS sequence"/>
</dbReference>
<dbReference type="eggNOG" id="COG1560">
    <property type="taxonomic scope" value="Bacteria"/>
</dbReference>
<dbReference type="HOGENOM" id="CLU_049421_4_2_6"/>
<dbReference type="Pfam" id="PF03279">
    <property type="entry name" value="Lip_A_acyltrans"/>
    <property type="match status" value="1"/>
</dbReference>
<sequence>MGWILEALIVKSLVRLMQLMSPERATRFAEVIFRNLKPLLPFAGKIQRNLAVAFPEKDEREIERLTRGVCGNLGIAAAELVIAKRVLAEHAERFEFVIPNDLDLASYRDHPLVLITGHIGAWQYGGFLSAAFGQRMTTVYAPDVNPYLHGFLLKLRKALPCNFISRDGCMRGLAKELKQGNVVGLTSDTRLDSGDPLRFFGIPMPANTTAARLALRHNCGFFPVRAERLPGTKFRITLCPEIRPSDPDAPVADQARQMTQQVLDLFESWIREDPEQWMCFGRRWPRAVYANSSGMSSDTGRPRG</sequence>
<keyword evidence="3" id="KW-0997">Cell inner membrane</keyword>
<accession>A4BNY7</accession>
<keyword evidence="8" id="KW-1185">Reference proteome</keyword>
<dbReference type="AlphaFoldDB" id="A4BNY7"/>
<dbReference type="PANTHER" id="PTHR30606">
    <property type="entry name" value="LIPID A BIOSYNTHESIS LAUROYL ACYLTRANSFERASE"/>
    <property type="match status" value="1"/>
</dbReference>
<dbReference type="GO" id="GO:0016746">
    <property type="term" value="F:acyltransferase activity"/>
    <property type="evidence" value="ECO:0007669"/>
    <property type="project" value="UniProtKB-KW"/>
</dbReference>
<evidence type="ECO:0000256" key="2">
    <source>
        <dbReference type="ARBA" id="ARBA00022475"/>
    </source>
</evidence>
<organism evidence="7 8">
    <name type="scientific">Nitrococcus mobilis Nb-231</name>
    <dbReference type="NCBI Taxonomy" id="314278"/>
    <lineage>
        <taxon>Bacteria</taxon>
        <taxon>Pseudomonadati</taxon>
        <taxon>Pseudomonadota</taxon>
        <taxon>Gammaproteobacteria</taxon>
        <taxon>Chromatiales</taxon>
        <taxon>Ectothiorhodospiraceae</taxon>
        <taxon>Nitrococcus</taxon>
    </lineage>
</organism>
<evidence type="ECO:0000256" key="6">
    <source>
        <dbReference type="ARBA" id="ARBA00023315"/>
    </source>
</evidence>
<keyword evidence="5" id="KW-0472">Membrane</keyword>
<evidence type="ECO:0000256" key="4">
    <source>
        <dbReference type="ARBA" id="ARBA00022679"/>
    </source>
</evidence>
<keyword evidence="2" id="KW-1003">Cell membrane</keyword>
<keyword evidence="6 7" id="KW-0012">Acyltransferase</keyword>
<comment type="caution">
    <text evidence="7">The sequence shown here is derived from an EMBL/GenBank/DDBJ whole genome shotgun (WGS) entry which is preliminary data.</text>
</comment>
<reference evidence="7 8" key="1">
    <citation type="submission" date="2006-02" db="EMBL/GenBank/DDBJ databases">
        <authorList>
            <person name="Waterbury J."/>
            <person name="Ferriera S."/>
            <person name="Johnson J."/>
            <person name="Kravitz S."/>
            <person name="Halpern A."/>
            <person name="Remington K."/>
            <person name="Beeson K."/>
            <person name="Tran B."/>
            <person name="Rogers Y.-H."/>
            <person name="Friedman R."/>
            <person name="Venter J.C."/>
        </authorList>
    </citation>
    <scope>NUCLEOTIDE SEQUENCE [LARGE SCALE GENOMIC DNA]</scope>
    <source>
        <strain evidence="7 8">Nb-231</strain>
    </source>
</reference>
<evidence type="ECO:0000256" key="3">
    <source>
        <dbReference type="ARBA" id="ARBA00022519"/>
    </source>
</evidence>
<dbReference type="EMBL" id="AAOF01000002">
    <property type="protein sequence ID" value="EAR22936.1"/>
    <property type="molecule type" value="Genomic_DNA"/>
</dbReference>
<dbReference type="GO" id="GO:0005886">
    <property type="term" value="C:plasma membrane"/>
    <property type="evidence" value="ECO:0007669"/>
    <property type="project" value="UniProtKB-SubCell"/>
</dbReference>
<name>A4BNY7_9GAMM</name>
<evidence type="ECO:0000256" key="1">
    <source>
        <dbReference type="ARBA" id="ARBA00004533"/>
    </source>
</evidence>
<proteinExistence type="predicted"/>
<dbReference type="STRING" id="314278.NB231_10798"/>
<keyword evidence="4 7" id="KW-0808">Transferase</keyword>
<dbReference type="PANTHER" id="PTHR30606:SF10">
    <property type="entry name" value="PHOSPHATIDYLINOSITOL MANNOSIDE ACYLTRANSFERASE"/>
    <property type="match status" value="1"/>
</dbReference>
<evidence type="ECO:0000313" key="8">
    <source>
        <dbReference type="Proteomes" id="UP000003374"/>
    </source>
</evidence>
<comment type="subcellular location">
    <subcellularLocation>
        <location evidence="1">Cell inner membrane</location>
    </subcellularLocation>
</comment>
<gene>
    <name evidence="7" type="ORF">NB231_10798</name>
</gene>
<protein>
    <submittedName>
        <fullName evidence="7">Lauroyl/myristoyl acyltransferase</fullName>
    </submittedName>
</protein>
<evidence type="ECO:0000256" key="5">
    <source>
        <dbReference type="ARBA" id="ARBA00023136"/>
    </source>
</evidence>